<organism evidence="2 3">
    <name type="scientific">Hyaloscypha variabilis (strain UAMH 11265 / GT02V1 / F)</name>
    <name type="common">Meliniomyces variabilis</name>
    <dbReference type="NCBI Taxonomy" id="1149755"/>
    <lineage>
        <taxon>Eukaryota</taxon>
        <taxon>Fungi</taxon>
        <taxon>Dikarya</taxon>
        <taxon>Ascomycota</taxon>
        <taxon>Pezizomycotina</taxon>
        <taxon>Leotiomycetes</taxon>
        <taxon>Helotiales</taxon>
        <taxon>Hyaloscyphaceae</taxon>
        <taxon>Hyaloscypha</taxon>
        <taxon>Hyaloscypha variabilis</taxon>
    </lineage>
</organism>
<accession>A0A2J6R3R8</accession>
<evidence type="ECO:0000313" key="3">
    <source>
        <dbReference type="Proteomes" id="UP000235786"/>
    </source>
</evidence>
<reference evidence="2 3" key="1">
    <citation type="submission" date="2016-04" db="EMBL/GenBank/DDBJ databases">
        <title>A degradative enzymes factory behind the ericoid mycorrhizal symbiosis.</title>
        <authorList>
            <consortium name="DOE Joint Genome Institute"/>
            <person name="Martino E."/>
            <person name="Morin E."/>
            <person name="Grelet G."/>
            <person name="Kuo A."/>
            <person name="Kohler A."/>
            <person name="Daghino S."/>
            <person name="Barry K."/>
            <person name="Choi C."/>
            <person name="Cichocki N."/>
            <person name="Clum A."/>
            <person name="Copeland A."/>
            <person name="Hainaut M."/>
            <person name="Haridas S."/>
            <person name="Labutti K."/>
            <person name="Lindquist E."/>
            <person name="Lipzen A."/>
            <person name="Khouja H.-R."/>
            <person name="Murat C."/>
            <person name="Ohm R."/>
            <person name="Olson A."/>
            <person name="Spatafora J."/>
            <person name="Veneault-Fourrey C."/>
            <person name="Henrissat B."/>
            <person name="Grigoriev I."/>
            <person name="Martin F."/>
            <person name="Perotto S."/>
        </authorList>
    </citation>
    <scope>NUCLEOTIDE SEQUENCE [LARGE SCALE GENOMIC DNA]</scope>
    <source>
        <strain evidence="2 3">F</strain>
    </source>
</reference>
<name>A0A2J6R3R8_HYAVF</name>
<dbReference type="Proteomes" id="UP000235786">
    <property type="component" value="Unassembled WGS sequence"/>
</dbReference>
<keyword evidence="3" id="KW-1185">Reference proteome</keyword>
<feature type="region of interest" description="Disordered" evidence="1">
    <location>
        <begin position="78"/>
        <end position="108"/>
    </location>
</feature>
<feature type="region of interest" description="Disordered" evidence="1">
    <location>
        <begin position="135"/>
        <end position="189"/>
    </location>
</feature>
<dbReference type="EMBL" id="KZ613956">
    <property type="protein sequence ID" value="PMD33177.1"/>
    <property type="molecule type" value="Genomic_DNA"/>
</dbReference>
<evidence type="ECO:0000256" key="1">
    <source>
        <dbReference type="SAM" id="MobiDB-lite"/>
    </source>
</evidence>
<evidence type="ECO:0000313" key="2">
    <source>
        <dbReference type="EMBL" id="PMD33177.1"/>
    </source>
</evidence>
<feature type="compositionally biased region" description="Low complexity" evidence="1">
    <location>
        <begin position="88"/>
        <end position="98"/>
    </location>
</feature>
<feature type="compositionally biased region" description="Pro residues" evidence="1">
    <location>
        <begin position="99"/>
        <end position="108"/>
    </location>
</feature>
<sequence length="189" mass="20144">MPHRRRRNSRSGVIWFGLRHVLVKYLVRQGNIEPIVPYSHGPVRPGAGHTSLRAQAQASGFQAVCQHVTQAAGRTEYATADGSDGDFAGRPAAGRLLPAAPPVPSPQPGWPSSILARHGAGLLALASLRAVAAPPLRGHSSTRPNQPRASPLGASRSPEHRPAECASDSQGRGWDSPGRRVQLNGYWEN</sequence>
<protein>
    <submittedName>
        <fullName evidence="2">Uncharacterized protein</fullName>
    </submittedName>
</protein>
<feature type="compositionally biased region" description="Polar residues" evidence="1">
    <location>
        <begin position="139"/>
        <end position="148"/>
    </location>
</feature>
<proteinExistence type="predicted"/>
<gene>
    <name evidence="2" type="ORF">L207DRAFT_535233</name>
</gene>
<dbReference type="AlphaFoldDB" id="A0A2J6R3R8"/>